<reference evidence="2 3" key="1">
    <citation type="submission" date="2021-01" db="EMBL/GenBank/DDBJ databases">
        <title>Genomic Encyclopedia of Type Strains, Phase IV (KMG-IV): sequencing the most valuable type-strain genomes for metagenomic binning, comparative biology and taxonomic classification.</title>
        <authorList>
            <person name="Goeker M."/>
        </authorList>
    </citation>
    <scope>NUCLEOTIDE SEQUENCE [LARGE SCALE GENOMIC DNA]</scope>
    <source>
        <strain evidence="2 3">DSM 25540</strain>
    </source>
</reference>
<sequence>MANFESKLPVWQAEGIEPNDDIKQSGYQEGMKPPAEWFNWMYNITYEALKEIHAKAETTEGSTLKKEEAIEEAHKKAMEYVSEQLEDYDEDVEWDNVLNKRYNVIDLLDNGVSGNDYPIGTSLMRLTGSDDTSYPFNYAIIRTEKLDTFRIVQQAFAFRGTTNTELYLRRFHPDNGWSNWETIDTSSQIDQKIDNALERYENALSVDTKTFVANEDQDRFNVGFALSRDDHFVQVNVNTTLLQTDQFELDGQYVVLGSGLSEGTYVEVIVYRNISRHVDGIDIAQLEAHYEDNNRHVNHSKQEYWNGSEGRANGYTDEKVTEINTKIGQVEGVIAEAQETLNSLKAEVEGLDISKEAIGLGNVLNVEQASRAELSELTREVESMAESNSDIGNTLINLQESISQMSESTGYVIGSYEGNGENNQNINVGFEPKAVIVTRVIDSGTPIVILATRAHSARSSYVTIPFQGNVFNVRNSMNMGSSTHLYIAFK</sequence>
<proteinExistence type="predicted"/>
<protein>
    <submittedName>
        <fullName evidence="2">Uncharacterized protein</fullName>
    </submittedName>
</protein>
<dbReference type="Proteomes" id="UP000741863">
    <property type="component" value="Unassembled WGS sequence"/>
</dbReference>
<gene>
    <name evidence="2" type="ORF">JOD17_003188</name>
</gene>
<feature type="coiled-coil region" evidence="1">
    <location>
        <begin position="327"/>
        <end position="354"/>
    </location>
</feature>
<keyword evidence="3" id="KW-1185">Reference proteome</keyword>
<evidence type="ECO:0000313" key="2">
    <source>
        <dbReference type="EMBL" id="MBM7634088.1"/>
    </source>
</evidence>
<dbReference type="RefSeq" id="WP_204698838.1">
    <property type="nucleotide sequence ID" value="NZ_JAFBEC010000009.1"/>
</dbReference>
<accession>A0ABS2PFA4</accession>
<name>A0ABS2PFA4_9BACL</name>
<evidence type="ECO:0000256" key="1">
    <source>
        <dbReference type="SAM" id="Coils"/>
    </source>
</evidence>
<organism evidence="2 3">
    <name type="scientific">Geomicrobium sediminis</name>
    <dbReference type="NCBI Taxonomy" id="1347788"/>
    <lineage>
        <taxon>Bacteria</taxon>
        <taxon>Bacillati</taxon>
        <taxon>Bacillota</taxon>
        <taxon>Bacilli</taxon>
        <taxon>Bacillales</taxon>
        <taxon>Geomicrobium</taxon>
    </lineage>
</organism>
<keyword evidence="1" id="KW-0175">Coiled coil</keyword>
<evidence type="ECO:0000313" key="3">
    <source>
        <dbReference type="Proteomes" id="UP000741863"/>
    </source>
</evidence>
<comment type="caution">
    <text evidence="2">The sequence shown here is derived from an EMBL/GenBank/DDBJ whole genome shotgun (WGS) entry which is preliminary data.</text>
</comment>
<dbReference type="EMBL" id="JAFBEC010000009">
    <property type="protein sequence ID" value="MBM7634088.1"/>
    <property type="molecule type" value="Genomic_DNA"/>
</dbReference>